<evidence type="ECO:0000313" key="1">
    <source>
        <dbReference type="EMBL" id="PHV71241.1"/>
    </source>
</evidence>
<proteinExistence type="predicted"/>
<keyword evidence="2" id="KW-1185">Reference proteome</keyword>
<organism evidence="1 2">
    <name type="scientific">Sporanaerobium hydrogeniformans</name>
    <dbReference type="NCBI Taxonomy" id="3072179"/>
    <lineage>
        <taxon>Bacteria</taxon>
        <taxon>Bacillati</taxon>
        <taxon>Bacillota</taxon>
        <taxon>Clostridia</taxon>
        <taxon>Lachnospirales</taxon>
        <taxon>Lachnospiraceae</taxon>
        <taxon>Sporanaerobium</taxon>
    </lineage>
</organism>
<evidence type="ECO:0000313" key="2">
    <source>
        <dbReference type="Proteomes" id="UP000224460"/>
    </source>
</evidence>
<protein>
    <submittedName>
        <fullName evidence="1">Uncharacterized protein</fullName>
    </submittedName>
</protein>
<name>A0AC61DEW6_9FIRM</name>
<dbReference type="Proteomes" id="UP000224460">
    <property type="component" value="Unassembled WGS sequence"/>
</dbReference>
<reference evidence="1" key="1">
    <citation type="submission" date="2017-10" db="EMBL/GenBank/DDBJ databases">
        <title>Genome sequence of cellulolytic Lachnospiraceae bacterium XHS1971 isolated from hotspring sediment.</title>
        <authorList>
            <person name="Vasudevan G."/>
            <person name="Joshi A.J."/>
            <person name="Hivarkar S."/>
            <person name="Lanjekar V.B."/>
            <person name="Dhakephalkar P.K."/>
            <person name="Dagar S."/>
        </authorList>
    </citation>
    <scope>NUCLEOTIDE SEQUENCE</scope>
    <source>
        <strain evidence="1">XHS1971</strain>
    </source>
</reference>
<dbReference type="EMBL" id="PEDL01000004">
    <property type="protein sequence ID" value="PHV71241.1"/>
    <property type="molecule type" value="Genomic_DNA"/>
</dbReference>
<sequence length="273" mass="31626">MNFLDKMERKWGRFAIPNLMLYILLGNGIVFLLYHLMGPQIEFLLAFNWQAVLHGQVWRLITFIFIPNSYSIIWFIFMAFLYYSIGSALEHAWGTFKFNVYYFTGALLTMIASGVLGGFGTTYYINLSLFLAYATLFPNVQFLLYGLIPVKVKYLAYLDVALLLFEFIQQGLAGKALIIISLFNYILFFGSTLTRGRQTATQKQFNKTKRAQSSTQRHYKSSSSEPIQVAFHKCHICGKTELTHPDMDFRYCSKCNGNYEYCMEHLKNHTHVE</sequence>
<comment type="caution">
    <text evidence="1">The sequence shown here is derived from an EMBL/GenBank/DDBJ whole genome shotgun (WGS) entry which is preliminary data.</text>
</comment>
<accession>A0AC61DEW6</accession>
<gene>
    <name evidence="1" type="ORF">CS063_05995</name>
</gene>